<comment type="function">
    <text evidence="1">Involved in oxygen transport from the lung to the various peripheral tissues.</text>
</comment>
<comment type="similarity">
    <text evidence="2 10">Belongs to the globin family.</text>
</comment>
<keyword evidence="5 10" id="KW-0349">Heme</keyword>
<evidence type="ECO:0000256" key="10">
    <source>
        <dbReference type="RuleBase" id="RU000356"/>
    </source>
</evidence>
<dbReference type="InterPro" id="IPR002339">
    <property type="entry name" value="Hemoglobin_pi"/>
</dbReference>
<name>A0A1K0FU75_PAPHA</name>
<keyword evidence="6 10" id="KW-0561">Oxygen transport</keyword>
<dbReference type="GO" id="GO:0043177">
    <property type="term" value="F:organic acid binding"/>
    <property type="evidence" value="ECO:0007669"/>
    <property type="project" value="TreeGrafter"/>
</dbReference>
<evidence type="ECO:0000256" key="7">
    <source>
        <dbReference type="ARBA" id="ARBA00022723"/>
    </source>
</evidence>
<dbReference type="GO" id="GO:0042744">
    <property type="term" value="P:hydrogen peroxide catabolic process"/>
    <property type="evidence" value="ECO:0007669"/>
    <property type="project" value="TreeGrafter"/>
</dbReference>
<dbReference type="PRINTS" id="PR00612">
    <property type="entry name" value="ALPHAHAEM"/>
</dbReference>
<dbReference type="InterPro" id="IPR050056">
    <property type="entry name" value="Hemoglobin_oxygen_transport"/>
</dbReference>
<evidence type="ECO:0000313" key="13">
    <source>
        <dbReference type="EMBL" id="SAI82176.1"/>
    </source>
</evidence>
<feature type="region of interest" description="Disordered" evidence="11">
    <location>
        <begin position="68"/>
        <end position="92"/>
    </location>
</feature>
<dbReference type="Pfam" id="PF00042">
    <property type="entry name" value="Globin"/>
    <property type="match status" value="1"/>
</dbReference>
<reference evidence="13" key="1">
    <citation type="journal article" date="2016" name="Gene Rep">
        <title>Comparative genomic analysis of eutherian globin genes.</title>
        <authorList>
            <person name="Premzl M."/>
        </authorList>
    </citation>
    <scope>NUCLEOTIDE SEQUENCE</scope>
</reference>
<dbReference type="GO" id="GO:0004601">
    <property type="term" value="F:peroxidase activity"/>
    <property type="evidence" value="ECO:0007669"/>
    <property type="project" value="TreeGrafter"/>
</dbReference>
<keyword evidence="3 10" id="KW-0813">Transport</keyword>
<evidence type="ECO:0000256" key="5">
    <source>
        <dbReference type="ARBA" id="ARBA00022617"/>
    </source>
</evidence>
<evidence type="ECO:0000256" key="4">
    <source>
        <dbReference type="ARBA" id="ARBA00022553"/>
    </source>
</evidence>
<feature type="region of interest" description="Disordered" evidence="11">
    <location>
        <begin position="115"/>
        <end position="165"/>
    </location>
</feature>
<reference evidence="13" key="2">
    <citation type="journal article" date="2019" name="Gene Rep">
        <title>Eutherian third-party data gene collections.</title>
        <authorList>
            <person name="Premzl M."/>
        </authorList>
    </citation>
    <scope>NUCLEOTIDE SEQUENCE</scope>
</reference>
<keyword evidence="8" id="KW-0007">Acetylation</keyword>
<gene>
    <name evidence="13" type="primary">GLNC1</name>
</gene>
<dbReference type="Gene3D" id="1.10.490.10">
    <property type="entry name" value="Globins"/>
    <property type="match status" value="1"/>
</dbReference>
<evidence type="ECO:0000256" key="2">
    <source>
        <dbReference type="ARBA" id="ARBA00008705"/>
    </source>
</evidence>
<dbReference type="SUPFAM" id="SSF46458">
    <property type="entry name" value="Globin-like"/>
    <property type="match status" value="1"/>
</dbReference>
<proteinExistence type="inferred from homology"/>
<feature type="domain" description="Globin" evidence="12">
    <location>
        <begin position="187"/>
        <end position="327"/>
    </location>
</feature>
<keyword evidence="9" id="KW-0408">Iron</keyword>
<dbReference type="InterPro" id="IPR000971">
    <property type="entry name" value="Globin"/>
</dbReference>
<dbReference type="GO" id="GO:0031720">
    <property type="term" value="F:haptoglobin binding"/>
    <property type="evidence" value="ECO:0007669"/>
    <property type="project" value="TreeGrafter"/>
</dbReference>
<keyword evidence="4" id="KW-0597">Phosphoprotein</keyword>
<dbReference type="GO" id="GO:0005506">
    <property type="term" value="F:iron ion binding"/>
    <property type="evidence" value="ECO:0007669"/>
    <property type="project" value="InterPro"/>
</dbReference>
<evidence type="ECO:0000256" key="8">
    <source>
        <dbReference type="ARBA" id="ARBA00022990"/>
    </source>
</evidence>
<feature type="compositionally biased region" description="Low complexity" evidence="11">
    <location>
        <begin position="120"/>
        <end position="150"/>
    </location>
</feature>
<keyword evidence="7" id="KW-0479">Metal-binding</keyword>
<dbReference type="InterPro" id="IPR002338">
    <property type="entry name" value="Hemoglobin_a-typ"/>
</dbReference>
<evidence type="ECO:0000259" key="12">
    <source>
        <dbReference type="PROSITE" id="PS01033"/>
    </source>
</evidence>
<dbReference type="FunFam" id="1.10.490.10:FF:000002">
    <property type="entry name" value="Hemoglobin subunit alpha"/>
    <property type="match status" value="1"/>
</dbReference>
<sequence length="327" mass="35383">MGQGVRVRAFLSAPDWAKPPESHSLARVFPDPAGADARPARARPGRGCGLTFSLTRDARALQRKGWRCAPGGRADSARPQRAGPLAQRRDRPASWRAGWAGVEWRVEGGDVLAPAPCAPPAEAKPAARPRAGPVRDSPAVQAAPRAPRQPMSTALPGVPPRPEHKPWRARGPALFWSPQTQKEPTMVLSPDDKKHVKAAWGKVGEHAGEYGAEALERMFLSFPTTKTYFPHFDLSHGSDQVNKHGKKVADALTLAVGHVDDMPQALSKLSDLHAHKLRVDPVNFKLLSHCLLVTLAAHLPAEFTPAVHASLDKFLASVSTVLTSKYR</sequence>
<protein>
    <submittedName>
        <fullName evidence="13">Globin C1</fullName>
    </submittedName>
</protein>
<accession>A0A1K0FU75</accession>
<dbReference type="PROSITE" id="PS01033">
    <property type="entry name" value="GLOBIN"/>
    <property type="match status" value="1"/>
</dbReference>
<evidence type="ECO:0000256" key="9">
    <source>
        <dbReference type="ARBA" id="ARBA00023004"/>
    </source>
</evidence>
<dbReference type="PANTHER" id="PTHR11442:SF48">
    <property type="entry name" value="HEMOGLOBIN SUBUNIT ALPHA"/>
    <property type="match status" value="1"/>
</dbReference>
<dbReference type="PANTHER" id="PTHR11442">
    <property type="entry name" value="HEMOGLOBIN FAMILY MEMBER"/>
    <property type="match status" value="1"/>
</dbReference>
<evidence type="ECO:0000256" key="3">
    <source>
        <dbReference type="ARBA" id="ARBA00022448"/>
    </source>
</evidence>
<dbReference type="EMBL" id="LT548134">
    <property type="protein sequence ID" value="SAI82176.1"/>
    <property type="molecule type" value="Genomic_DNA"/>
</dbReference>
<dbReference type="GO" id="GO:0019825">
    <property type="term" value="F:oxygen binding"/>
    <property type="evidence" value="ECO:0007669"/>
    <property type="project" value="InterPro"/>
</dbReference>
<feature type="region of interest" description="Disordered" evidence="11">
    <location>
        <begin position="19"/>
        <end position="44"/>
    </location>
</feature>
<dbReference type="InterPro" id="IPR012292">
    <property type="entry name" value="Globin/Proto"/>
</dbReference>
<evidence type="ECO:0000256" key="1">
    <source>
        <dbReference type="ARBA" id="ARBA00003705"/>
    </source>
</evidence>
<dbReference type="GO" id="GO:0005344">
    <property type="term" value="F:oxygen carrier activity"/>
    <property type="evidence" value="ECO:0007669"/>
    <property type="project" value="UniProtKB-KW"/>
</dbReference>
<dbReference type="AlphaFoldDB" id="A0A1K0FU75"/>
<dbReference type="GO" id="GO:0031838">
    <property type="term" value="C:haptoglobin-hemoglobin complex"/>
    <property type="evidence" value="ECO:0007669"/>
    <property type="project" value="TreeGrafter"/>
</dbReference>
<dbReference type="CDD" id="cd08927">
    <property type="entry name" value="Hb-alpha-like"/>
    <property type="match status" value="1"/>
</dbReference>
<evidence type="ECO:0000256" key="6">
    <source>
        <dbReference type="ARBA" id="ARBA00022621"/>
    </source>
</evidence>
<dbReference type="SMR" id="A0A1K0FU75"/>
<dbReference type="GO" id="GO:0005833">
    <property type="term" value="C:hemoglobin complex"/>
    <property type="evidence" value="ECO:0007669"/>
    <property type="project" value="InterPro"/>
</dbReference>
<dbReference type="GO" id="GO:0072562">
    <property type="term" value="C:blood microparticle"/>
    <property type="evidence" value="ECO:0007669"/>
    <property type="project" value="TreeGrafter"/>
</dbReference>
<dbReference type="PRINTS" id="PR00815">
    <property type="entry name" value="PIHAEM"/>
</dbReference>
<dbReference type="GO" id="GO:0020037">
    <property type="term" value="F:heme binding"/>
    <property type="evidence" value="ECO:0007669"/>
    <property type="project" value="InterPro"/>
</dbReference>
<evidence type="ECO:0000256" key="11">
    <source>
        <dbReference type="SAM" id="MobiDB-lite"/>
    </source>
</evidence>
<dbReference type="InterPro" id="IPR009050">
    <property type="entry name" value="Globin-like_sf"/>
</dbReference>
<organism evidence="13">
    <name type="scientific">Papio hamadryas</name>
    <name type="common">Hamadryas baboon</name>
    <dbReference type="NCBI Taxonomy" id="9557"/>
    <lineage>
        <taxon>Eukaryota</taxon>
        <taxon>Metazoa</taxon>
        <taxon>Chordata</taxon>
        <taxon>Craniata</taxon>
        <taxon>Vertebrata</taxon>
        <taxon>Euteleostomi</taxon>
        <taxon>Mammalia</taxon>
        <taxon>Eutheria</taxon>
        <taxon>Euarchontoglires</taxon>
        <taxon>Primates</taxon>
        <taxon>Haplorrhini</taxon>
        <taxon>Catarrhini</taxon>
        <taxon>Cercopithecidae</taxon>
        <taxon>Cercopithecinae</taxon>
        <taxon>Papio</taxon>
    </lineage>
</organism>